<keyword evidence="3" id="KW-1185">Reference proteome</keyword>
<comment type="caution">
    <text evidence="2">The sequence shown here is derived from an EMBL/GenBank/DDBJ whole genome shotgun (WGS) entry which is preliminary data.</text>
</comment>
<evidence type="ECO:0000313" key="3">
    <source>
        <dbReference type="Proteomes" id="UP001601288"/>
    </source>
</evidence>
<feature type="domain" description="ChsH2 rubredoxin-like zinc ribbon" evidence="1">
    <location>
        <begin position="17"/>
        <end position="52"/>
    </location>
</feature>
<proteinExistence type="predicted"/>
<accession>A0ABW6LLE1</accession>
<dbReference type="RefSeq" id="WP_358291764.1">
    <property type="nucleotide sequence ID" value="NZ_JBEYGJ010000053.1"/>
</dbReference>
<organism evidence="2 3">
    <name type="scientific">Streptomyces massasporeus</name>
    <dbReference type="NCBI Taxonomy" id="67324"/>
    <lineage>
        <taxon>Bacteria</taxon>
        <taxon>Bacillati</taxon>
        <taxon>Actinomycetota</taxon>
        <taxon>Actinomycetes</taxon>
        <taxon>Kitasatosporales</taxon>
        <taxon>Streptomycetaceae</taxon>
        <taxon>Streptomyces</taxon>
    </lineage>
</organism>
<gene>
    <name evidence="2" type="ORF">ACFYM3_26450</name>
</gene>
<dbReference type="PANTHER" id="PTHR34075">
    <property type="entry name" value="BLR3430 PROTEIN"/>
    <property type="match status" value="1"/>
</dbReference>
<protein>
    <submittedName>
        <fullName evidence="2">Zn-ribbon domain-containing OB-fold protein</fullName>
    </submittedName>
</protein>
<evidence type="ECO:0000259" key="1">
    <source>
        <dbReference type="Pfam" id="PF12172"/>
    </source>
</evidence>
<reference evidence="2 3" key="1">
    <citation type="submission" date="2024-10" db="EMBL/GenBank/DDBJ databases">
        <title>The Natural Products Discovery Center: Release of the First 8490 Sequenced Strains for Exploring Actinobacteria Biosynthetic Diversity.</title>
        <authorList>
            <person name="Kalkreuter E."/>
            <person name="Kautsar S.A."/>
            <person name="Yang D."/>
            <person name="Bader C.D."/>
            <person name="Teijaro C.N."/>
            <person name="Fluegel L."/>
            <person name="Davis C.M."/>
            <person name="Simpson J.R."/>
            <person name="Lauterbach L."/>
            <person name="Steele A.D."/>
            <person name="Gui C."/>
            <person name="Meng S."/>
            <person name="Li G."/>
            <person name="Viehrig K."/>
            <person name="Ye F."/>
            <person name="Su P."/>
            <person name="Kiefer A.F."/>
            <person name="Nichols A."/>
            <person name="Cepeda A.J."/>
            <person name="Yan W."/>
            <person name="Fan B."/>
            <person name="Jiang Y."/>
            <person name="Adhikari A."/>
            <person name="Zheng C.-J."/>
            <person name="Schuster L."/>
            <person name="Cowan T.M."/>
            <person name="Smanski M.J."/>
            <person name="Chevrette M.G."/>
            <person name="De Carvalho L.P.S."/>
            <person name="Shen B."/>
        </authorList>
    </citation>
    <scope>NUCLEOTIDE SEQUENCE [LARGE SCALE GENOMIC DNA]</scope>
    <source>
        <strain evidence="2 3">NPDC007066</strain>
    </source>
</reference>
<dbReference type="InterPro" id="IPR022002">
    <property type="entry name" value="ChsH2_Znr"/>
</dbReference>
<dbReference type="Gene3D" id="6.10.30.10">
    <property type="match status" value="1"/>
</dbReference>
<name>A0ABW6LLE1_9ACTN</name>
<dbReference type="InterPro" id="IPR012340">
    <property type="entry name" value="NA-bd_OB-fold"/>
</dbReference>
<dbReference type="PANTHER" id="PTHR34075:SF5">
    <property type="entry name" value="BLR3430 PROTEIN"/>
    <property type="match status" value="1"/>
</dbReference>
<dbReference type="EMBL" id="JBIAFP010000017">
    <property type="protein sequence ID" value="MFE9228111.1"/>
    <property type="molecule type" value="Genomic_DNA"/>
</dbReference>
<dbReference type="Proteomes" id="UP001601288">
    <property type="component" value="Unassembled WGS sequence"/>
</dbReference>
<dbReference type="InterPro" id="IPR052513">
    <property type="entry name" value="Thioester_dehydratase-like"/>
</dbReference>
<dbReference type="Pfam" id="PF12172">
    <property type="entry name" value="zf-ChsH2"/>
    <property type="match status" value="1"/>
</dbReference>
<dbReference type="SUPFAM" id="SSF50249">
    <property type="entry name" value="Nucleic acid-binding proteins"/>
    <property type="match status" value="1"/>
</dbReference>
<sequence length="127" mass="13347">MTADTIARRDTASAAWFDGLRAGSLLIRRCDACGHHCRPDAKACTACESRSLRWVEALGTARVVAAVSTPGRTGSTTVQALVELTEGPWLLAPVVGAASAPRPRTALLLTILRPDQGEPIPAFTVLA</sequence>
<evidence type="ECO:0000313" key="2">
    <source>
        <dbReference type="EMBL" id="MFE9228111.1"/>
    </source>
</evidence>